<reference evidence="1" key="2">
    <citation type="journal article" date="2015" name="Fish Shellfish Immunol.">
        <title>Early steps in the European eel (Anguilla anguilla)-Vibrio vulnificus interaction in the gills: Role of the RtxA13 toxin.</title>
        <authorList>
            <person name="Callol A."/>
            <person name="Pajuelo D."/>
            <person name="Ebbesson L."/>
            <person name="Teles M."/>
            <person name="MacKenzie S."/>
            <person name="Amaro C."/>
        </authorList>
    </citation>
    <scope>NUCLEOTIDE SEQUENCE</scope>
</reference>
<evidence type="ECO:0000313" key="1">
    <source>
        <dbReference type="EMBL" id="JAG99662.1"/>
    </source>
</evidence>
<proteinExistence type="predicted"/>
<dbReference type="EMBL" id="GBXM01108914">
    <property type="protein sequence ID" value="JAG99662.1"/>
    <property type="molecule type" value="Transcribed_RNA"/>
</dbReference>
<name>A0A0E9P6Y2_ANGAN</name>
<sequence>MTSQCLLAGPSPLIGKGMTWRDFFCTALSKGKANKSVALEISMATVPKPFSVAYCVSPANQLALSPQALLTNCMD</sequence>
<organism evidence="1">
    <name type="scientific">Anguilla anguilla</name>
    <name type="common">European freshwater eel</name>
    <name type="synonym">Muraena anguilla</name>
    <dbReference type="NCBI Taxonomy" id="7936"/>
    <lineage>
        <taxon>Eukaryota</taxon>
        <taxon>Metazoa</taxon>
        <taxon>Chordata</taxon>
        <taxon>Craniata</taxon>
        <taxon>Vertebrata</taxon>
        <taxon>Euteleostomi</taxon>
        <taxon>Actinopterygii</taxon>
        <taxon>Neopterygii</taxon>
        <taxon>Teleostei</taxon>
        <taxon>Anguilliformes</taxon>
        <taxon>Anguillidae</taxon>
        <taxon>Anguilla</taxon>
    </lineage>
</organism>
<accession>A0A0E9P6Y2</accession>
<dbReference type="AlphaFoldDB" id="A0A0E9P6Y2"/>
<protein>
    <submittedName>
        <fullName evidence="1">Uncharacterized protein</fullName>
    </submittedName>
</protein>
<reference evidence="1" key="1">
    <citation type="submission" date="2014-11" db="EMBL/GenBank/DDBJ databases">
        <authorList>
            <person name="Amaro Gonzalez C."/>
        </authorList>
    </citation>
    <scope>NUCLEOTIDE SEQUENCE</scope>
</reference>